<keyword evidence="2" id="KW-1185">Reference proteome</keyword>
<accession>A0A6P5MX96</accession>
<dbReference type="Proteomes" id="UP000515211">
    <property type="component" value="Chromosome 9"/>
</dbReference>
<dbReference type="PANTHER" id="PTHR31973:SF187">
    <property type="entry name" value="MUTATOR TRANSPOSASE MUDRA PROTEIN"/>
    <property type="match status" value="1"/>
</dbReference>
<reference evidence="2" key="1">
    <citation type="journal article" date="2016" name="Nat. Genet.">
        <title>The genome sequences of Arachis duranensis and Arachis ipaensis, the diploid ancestors of cultivated peanut.</title>
        <authorList>
            <person name="Bertioli D.J."/>
            <person name="Cannon S.B."/>
            <person name="Froenicke L."/>
            <person name="Huang G."/>
            <person name="Farmer A.D."/>
            <person name="Cannon E.K."/>
            <person name="Liu X."/>
            <person name="Gao D."/>
            <person name="Clevenger J."/>
            <person name="Dash S."/>
            <person name="Ren L."/>
            <person name="Moretzsohn M.C."/>
            <person name="Shirasawa K."/>
            <person name="Huang W."/>
            <person name="Vidigal B."/>
            <person name="Abernathy B."/>
            <person name="Chu Y."/>
            <person name="Niederhuth C.E."/>
            <person name="Umale P."/>
            <person name="Araujo A.C."/>
            <person name="Kozik A."/>
            <person name="Kim K.D."/>
            <person name="Burow M.D."/>
            <person name="Varshney R.K."/>
            <person name="Wang X."/>
            <person name="Zhang X."/>
            <person name="Barkley N."/>
            <person name="Guimaraes P.M."/>
            <person name="Isobe S."/>
            <person name="Guo B."/>
            <person name="Liao B."/>
            <person name="Stalker H.T."/>
            <person name="Schmitz R.J."/>
            <person name="Scheffler B.E."/>
            <person name="Leal-Bertioli S.C."/>
            <person name="Xun X."/>
            <person name="Jackson S.A."/>
            <person name="Michelmore R."/>
            <person name="Ozias-Akins P."/>
        </authorList>
    </citation>
    <scope>NUCLEOTIDE SEQUENCE [LARGE SCALE GENOMIC DNA]</scope>
    <source>
        <strain evidence="2">cv. V14167</strain>
    </source>
</reference>
<sequence>MEAVRDFTIQEGRQIKFRRNESYRVRAVFKWKNEEVKCPWIAYASKDHEETCWQLKTFNNEHVCPRMNKNRAANKKWLAQNLVKKLRKYPNLKHCEAAAYFKRRCDLDLNKSSLTRALTDARNAVYGDVAAQYGRLRDYGETLLKSNPGSTVKIGVIPQVEGDPIFQRMYICLDGCKKGFKAGCRPLIGLDGAFLKTHFGGQILSAVGQDANNHIYPITWAIVDVENKENWRWFLELLLEDLGEYEQDKRSFISDMQKVI</sequence>
<dbReference type="RefSeq" id="XP_020987438.1">
    <property type="nucleotide sequence ID" value="XM_021131779.1"/>
</dbReference>
<protein>
    <submittedName>
        <fullName evidence="3">Uncharacterized protein LOC107464313</fullName>
    </submittedName>
</protein>
<reference evidence="3" key="2">
    <citation type="submission" date="2025-08" db="UniProtKB">
        <authorList>
            <consortium name="RefSeq"/>
        </authorList>
    </citation>
    <scope>IDENTIFICATION</scope>
    <source>
        <tissue evidence="3">Whole plant</tissue>
    </source>
</reference>
<organism evidence="2 3">
    <name type="scientific">Arachis duranensis</name>
    <name type="common">Wild peanut</name>
    <dbReference type="NCBI Taxonomy" id="130453"/>
    <lineage>
        <taxon>Eukaryota</taxon>
        <taxon>Viridiplantae</taxon>
        <taxon>Streptophyta</taxon>
        <taxon>Embryophyta</taxon>
        <taxon>Tracheophyta</taxon>
        <taxon>Spermatophyta</taxon>
        <taxon>Magnoliopsida</taxon>
        <taxon>eudicotyledons</taxon>
        <taxon>Gunneridae</taxon>
        <taxon>Pentapetalae</taxon>
        <taxon>rosids</taxon>
        <taxon>fabids</taxon>
        <taxon>Fabales</taxon>
        <taxon>Fabaceae</taxon>
        <taxon>Papilionoideae</taxon>
        <taxon>50 kb inversion clade</taxon>
        <taxon>dalbergioids sensu lato</taxon>
        <taxon>Dalbergieae</taxon>
        <taxon>Pterocarpus clade</taxon>
        <taxon>Arachis</taxon>
    </lineage>
</organism>
<dbReference type="PANTHER" id="PTHR31973">
    <property type="entry name" value="POLYPROTEIN, PUTATIVE-RELATED"/>
    <property type="match status" value="1"/>
</dbReference>
<dbReference type="AlphaFoldDB" id="A0A6P5MX96"/>
<dbReference type="Pfam" id="PF10551">
    <property type="entry name" value="MULE"/>
    <property type="match status" value="1"/>
</dbReference>
<feature type="domain" description="MULE transposase" evidence="1">
    <location>
        <begin position="188"/>
        <end position="258"/>
    </location>
</feature>
<proteinExistence type="predicted"/>
<evidence type="ECO:0000313" key="3">
    <source>
        <dbReference type="RefSeq" id="XP_020987438.1"/>
    </source>
</evidence>
<dbReference type="KEGG" id="adu:107464313"/>
<evidence type="ECO:0000259" key="1">
    <source>
        <dbReference type="Pfam" id="PF10551"/>
    </source>
</evidence>
<gene>
    <name evidence="3" type="primary">LOC107464313</name>
</gene>
<evidence type="ECO:0000313" key="2">
    <source>
        <dbReference type="Proteomes" id="UP000515211"/>
    </source>
</evidence>
<dbReference type="GeneID" id="107464313"/>
<dbReference type="InterPro" id="IPR018289">
    <property type="entry name" value="MULE_transposase_dom"/>
</dbReference>
<name>A0A6P5MX96_ARADU</name>